<dbReference type="OrthoDB" id="27819at2759"/>
<dbReference type="Gene3D" id="2.170.300.10">
    <property type="entry name" value="Tie2 ligand-binding domain superfamily"/>
    <property type="match status" value="1"/>
</dbReference>
<dbReference type="PANTHER" id="PTHR24043:SF8">
    <property type="entry name" value="EGF-LIKE DOMAIN-CONTAINING PROTEIN"/>
    <property type="match status" value="1"/>
</dbReference>
<dbReference type="AlphaFoldDB" id="V4AUF8"/>
<feature type="chain" id="PRO_5004716979" description="EGF-like domain-containing protein" evidence="3">
    <location>
        <begin position="27"/>
        <end position="413"/>
    </location>
</feature>
<gene>
    <name evidence="5" type="ORF">LOTGIDRAFT_238419</name>
</gene>
<dbReference type="InterPro" id="IPR000742">
    <property type="entry name" value="EGF"/>
</dbReference>
<sequence length="413" mass="44354">MATFDLKVIVACTIIIVLTHIQFGTCGECLPGYMGNDCNDTCSVTCQTINDDIYCDQITGRCTYGCIDGTFGDNCTDQCPEHCKDMICDRESGECSRGCEIGYYTDDCSKICSKSCENSACVGIDGDSKFTCSDGCSEGFTGADCSTPCLTPNCAMCTDASTCERCQKGFYGTTCDHTCKRRTSNCAECERSSGECVQCMPGYFGSACDQSCSNCYGGKCTIAGLCVEQCTKGYRGPFCNQSCPKNCEDYVLDGVNVTCNKANGLCARGCLKGFYGDKCNLVCPINCPESHCHQIDGVCMGEECLNDHYGNKTICDRYNGSCLYGCVSEWFGAVCMTPCGINCLPVSPLVNRTASNAKCKGSGRCPFGCQAGWKGVQCDIKTNDPTSISRLFQPSFYGIVTIVLIPLVLSVLQ</sequence>
<dbReference type="CTD" id="20250758"/>
<accession>V4AUF8</accession>
<feature type="transmembrane region" description="Helical" evidence="2">
    <location>
        <begin position="395"/>
        <end position="412"/>
    </location>
</feature>
<keyword evidence="6" id="KW-1185">Reference proteome</keyword>
<protein>
    <recommendedName>
        <fullName evidence="4">EGF-like domain-containing protein</fullName>
    </recommendedName>
</protein>
<reference evidence="5 6" key="1">
    <citation type="journal article" date="2013" name="Nature">
        <title>Insights into bilaterian evolution from three spiralian genomes.</title>
        <authorList>
            <person name="Simakov O."/>
            <person name="Marletaz F."/>
            <person name="Cho S.J."/>
            <person name="Edsinger-Gonzales E."/>
            <person name="Havlak P."/>
            <person name="Hellsten U."/>
            <person name="Kuo D.H."/>
            <person name="Larsson T."/>
            <person name="Lv J."/>
            <person name="Arendt D."/>
            <person name="Savage R."/>
            <person name="Osoegawa K."/>
            <person name="de Jong P."/>
            <person name="Grimwood J."/>
            <person name="Chapman J.A."/>
            <person name="Shapiro H."/>
            <person name="Aerts A."/>
            <person name="Otillar R.P."/>
            <person name="Terry A.Y."/>
            <person name="Boore J.L."/>
            <person name="Grigoriev I.V."/>
            <person name="Lindberg D.R."/>
            <person name="Seaver E.C."/>
            <person name="Weisblat D.A."/>
            <person name="Putnam N.H."/>
            <person name="Rokhsar D.S."/>
        </authorList>
    </citation>
    <scope>NUCLEOTIDE SEQUENCE [LARGE SCALE GENOMIC DNA]</scope>
</reference>
<dbReference type="GeneID" id="20250758"/>
<dbReference type="GO" id="GO:0005044">
    <property type="term" value="F:scavenger receptor activity"/>
    <property type="evidence" value="ECO:0007669"/>
    <property type="project" value="InterPro"/>
</dbReference>
<evidence type="ECO:0000256" key="3">
    <source>
        <dbReference type="SAM" id="SignalP"/>
    </source>
</evidence>
<dbReference type="SMART" id="SM00181">
    <property type="entry name" value="EGF"/>
    <property type="match status" value="4"/>
</dbReference>
<keyword evidence="2" id="KW-0812">Transmembrane</keyword>
<dbReference type="InterPro" id="IPR042635">
    <property type="entry name" value="MEGF10/SREC1/2-like"/>
</dbReference>
<evidence type="ECO:0000313" key="6">
    <source>
        <dbReference type="Proteomes" id="UP000030746"/>
    </source>
</evidence>
<feature type="domain" description="EGF-like" evidence="4">
    <location>
        <begin position="148"/>
        <end position="176"/>
    </location>
</feature>
<dbReference type="RefSeq" id="XP_009048381.1">
    <property type="nucleotide sequence ID" value="XM_009050133.1"/>
</dbReference>
<dbReference type="InterPro" id="IPR009030">
    <property type="entry name" value="Growth_fac_rcpt_cys_sf"/>
</dbReference>
<organism evidence="5 6">
    <name type="scientific">Lottia gigantea</name>
    <name type="common">Giant owl limpet</name>
    <dbReference type="NCBI Taxonomy" id="225164"/>
    <lineage>
        <taxon>Eukaryota</taxon>
        <taxon>Metazoa</taxon>
        <taxon>Spiralia</taxon>
        <taxon>Lophotrochozoa</taxon>
        <taxon>Mollusca</taxon>
        <taxon>Gastropoda</taxon>
        <taxon>Patellogastropoda</taxon>
        <taxon>Lottioidea</taxon>
        <taxon>Lottiidae</taxon>
        <taxon>Lottia</taxon>
    </lineage>
</organism>
<dbReference type="SUPFAM" id="SSF57184">
    <property type="entry name" value="Growth factor receptor domain"/>
    <property type="match status" value="1"/>
</dbReference>
<keyword evidence="3" id="KW-0732">Signal</keyword>
<feature type="domain" description="EGF-like" evidence="4">
    <location>
        <begin position="111"/>
        <end position="146"/>
    </location>
</feature>
<evidence type="ECO:0000256" key="1">
    <source>
        <dbReference type="ARBA" id="ARBA00022536"/>
    </source>
</evidence>
<name>V4AUF8_LOTGI</name>
<dbReference type="KEGG" id="lgi:LOTGIDRAFT_238419"/>
<proteinExistence type="predicted"/>
<dbReference type="Proteomes" id="UP000030746">
    <property type="component" value="Unassembled WGS sequence"/>
</dbReference>
<dbReference type="OMA" id="ANKCERT"/>
<dbReference type="HOGENOM" id="CLU_666121_0_0_1"/>
<feature type="domain" description="EGF-like" evidence="4">
    <location>
        <begin position="334"/>
        <end position="379"/>
    </location>
</feature>
<feature type="domain" description="EGF-like" evidence="4">
    <location>
        <begin position="178"/>
        <end position="209"/>
    </location>
</feature>
<dbReference type="PANTHER" id="PTHR24043">
    <property type="entry name" value="SCAVENGER RECEPTOR CLASS F"/>
    <property type="match status" value="1"/>
</dbReference>
<keyword evidence="2" id="KW-1133">Transmembrane helix</keyword>
<keyword evidence="1" id="KW-0245">EGF-like domain</keyword>
<evidence type="ECO:0000313" key="5">
    <source>
        <dbReference type="EMBL" id="ESP00943.1"/>
    </source>
</evidence>
<feature type="signal peptide" evidence="3">
    <location>
        <begin position="1"/>
        <end position="26"/>
    </location>
</feature>
<dbReference type="EMBL" id="KB200614">
    <property type="protein sequence ID" value="ESP00943.1"/>
    <property type="molecule type" value="Genomic_DNA"/>
</dbReference>
<evidence type="ECO:0000256" key="2">
    <source>
        <dbReference type="SAM" id="Phobius"/>
    </source>
</evidence>
<keyword evidence="2" id="KW-0472">Membrane</keyword>
<evidence type="ECO:0000259" key="4">
    <source>
        <dbReference type="SMART" id="SM00181"/>
    </source>
</evidence>